<dbReference type="InterPro" id="IPR029044">
    <property type="entry name" value="Nucleotide-diphossugar_trans"/>
</dbReference>
<dbReference type="OrthoDB" id="9771846at2"/>
<dbReference type="GO" id="GO:0016740">
    <property type="term" value="F:transferase activity"/>
    <property type="evidence" value="ECO:0007669"/>
    <property type="project" value="UniProtKB-KW"/>
</dbReference>
<comment type="caution">
    <text evidence="2">The sequence shown here is derived from an EMBL/GenBank/DDBJ whole genome shotgun (WGS) entry which is preliminary data.</text>
</comment>
<dbReference type="PANTHER" id="PTHR43179">
    <property type="entry name" value="RHAMNOSYLTRANSFERASE WBBL"/>
    <property type="match status" value="1"/>
</dbReference>
<dbReference type="AlphaFoldDB" id="A0A429YY21"/>
<dbReference type="InterPro" id="IPR001173">
    <property type="entry name" value="Glyco_trans_2-like"/>
</dbReference>
<dbReference type="Proteomes" id="UP000278398">
    <property type="component" value="Unassembled WGS sequence"/>
</dbReference>
<dbReference type="Gene3D" id="3.90.550.10">
    <property type="entry name" value="Spore Coat Polysaccharide Biosynthesis Protein SpsA, Chain A"/>
    <property type="match status" value="1"/>
</dbReference>
<dbReference type="PANTHER" id="PTHR43179:SF7">
    <property type="entry name" value="RHAMNOSYLTRANSFERASE WBBL"/>
    <property type="match status" value="1"/>
</dbReference>
<accession>A0A429YY21</accession>
<evidence type="ECO:0000259" key="1">
    <source>
        <dbReference type="Pfam" id="PF00535"/>
    </source>
</evidence>
<proteinExistence type="predicted"/>
<dbReference type="EMBL" id="RWKW01000038">
    <property type="protein sequence ID" value="RST86303.1"/>
    <property type="molecule type" value="Genomic_DNA"/>
</dbReference>
<keyword evidence="2" id="KW-0808">Transferase</keyword>
<sequence>MVCVTHESSDVVGDLLASVAGRCPVVIVDNAASDVATIAELADRFGAQFIANERNIGFGAACNQGSAVTSTEFVFFVNPDARLAEGTLDGMLAAFDRYAGCVAASPRLVDERGRSVFKGRSVLLPRSQWIKEPLHDSVVPVLSGAALWVRREAFEACGGFDRHIFLYHEDDDLSIRLRKAGAELRYVRDALVVHAGGIGSTRSVEIAQRKGWWMGRSRIYAARKHKVPFAAPLAITAAMVQFLNPGLLWSPAKRAKQRAFLRGLVSEAFHAMEEPTTERAVP</sequence>
<protein>
    <submittedName>
        <fullName evidence="2">Glycosyltransferase family 2 protein</fullName>
    </submittedName>
</protein>
<dbReference type="CDD" id="cd04186">
    <property type="entry name" value="GT_2_like_c"/>
    <property type="match status" value="1"/>
</dbReference>
<reference evidence="2 3" key="1">
    <citation type="submission" date="2018-12" db="EMBL/GenBank/DDBJ databases">
        <title>Mesorhizobium carbonis sp. nov., isolated from coal mine water.</title>
        <authorList>
            <person name="Xin W."/>
            <person name="Xu Z."/>
            <person name="Xiang F."/>
            <person name="Zhang J."/>
            <person name="Xi L."/>
            <person name="Liu J."/>
        </authorList>
    </citation>
    <scope>NUCLEOTIDE SEQUENCE [LARGE SCALE GENOMIC DNA]</scope>
    <source>
        <strain evidence="2 3">B2.3</strain>
    </source>
</reference>
<gene>
    <name evidence="2" type="ORF">EJC49_11275</name>
</gene>
<evidence type="ECO:0000313" key="3">
    <source>
        <dbReference type="Proteomes" id="UP000278398"/>
    </source>
</evidence>
<evidence type="ECO:0000313" key="2">
    <source>
        <dbReference type="EMBL" id="RST86303.1"/>
    </source>
</evidence>
<feature type="domain" description="Glycosyltransferase 2-like" evidence="1">
    <location>
        <begin position="4"/>
        <end position="156"/>
    </location>
</feature>
<organism evidence="2 3">
    <name type="scientific">Aquibium carbonis</name>
    <dbReference type="NCBI Taxonomy" id="2495581"/>
    <lineage>
        <taxon>Bacteria</taxon>
        <taxon>Pseudomonadati</taxon>
        <taxon>Pseudomonadota</taxon>
        <taxon>Alphaproteobacteria</taxon>
        <taxon>Hyphomicrobiales</taxon>
        <taxon>Phyllobacteriaceae</taxon>
        <taxon>Aquibium</taxon>
    </lineage>
</organism>
<keyword evidence="3" id="KW-1185">Reference proteome</keyword>
<name>A0A429YY21_9HYPH</name>
<dbReference type="SUPFAM" id="SSF53448">
    <property type="entry name" value="Nucleotide-diphospho-sugar transferases"/>
    <property type="match status" value="1"/>
</dbReference>
<dbReference type="Pfam" id="PF00535">
    <property type="entry name" value="Glycos_transf_2"/>
    <property type="match status" value="1"/>
</dbReference>